<dbReference type="SUPFAM" id="SSF51905">
    <property type="entry name" value="FAD/NAD(P)-binding domain"/>
    <property type="match status" value="1"/>
</dbReference>
<evidence type="ECO:0000313" key="3">
    <source>
        <dbReference type="Proteomes" id="UP000265614"/>
    </source>
</evidence>
<dbReference type="GO" id="GO:0009063">
    <property type="term" value="P:amino acid catabolic process"/>
    <property type="evidence" value="ECO:0007669"/>
    <property type="project" value="TreeGrafter"/>
</dbReference>
<comment type="caution">
    <text evidence="2">The sequence shown here is derived from an EMBL/GenBank/DDBJ whole genome shotgun (WGS) entry which is preliminary data.</text>
</comment>
<evidence type="ECO:0000259" key="1">
    <source>
        <dbReference type="Pfam" id="PF01593"/>
    </source>
</evidence>
<gene>
    <name evidence="2" type="ORF">D5H78_11760</name>
</gene>
<dbReference type="EMBL" id="QZEZ01000005">
    <property type="protein sequence ID" value="RJK95335.1"/>
    <property type="molecule type" value="Genomic_DNA"/>
</dbReference>
<keyword evidence="3" id="KW-1185">Reference proteome</keyword>
<dbReference type="AlphaFoldDB" id="A0A3A3YX23"/>
<dbReference type="InterPro" id="IPR006311">
    <property type="entry name" value="TAT_signal"/>
</dbReference>
<dbReference type="Gene3D" id="3.90.660.10">
    <property type="match status" value="1"/>
</dbReference>
<dbReference type="Gene3D" id="3.50.50.60">
    <property type="entry name" value="FAD/NAD(P)-binding domain"/>
    <property type="match status" value="1"/>
</dbReference>
<dbReference type="Proteomes" id="UP000265614">
    <property type="component" value="Unassembled WGS sequence"/>
</dbReference>
<dbReference type="Gene3D" id="1.20.1440.240">
    <property type="match status" value="1"/>
</dbReference>
<name>A0A3A3YX23_9ACTN</name>
<protein>
    <submittedName>
        <fullName evidence="2">Flavin monoamine oxidase family protein</fullName>
    </submittedName>
</protein>
<dbReference type="SUPFAM" id="SSF54373">
    <property type="entry name" value="FAD-linked reductases, C-terminal domain"/>
    <property type="match status" value="1"/>
</dbReference>
<dbReference type="PANTHER" id="PTHR10742">
    <property type="entry name" value="FLAVIN MONOAMINE OXIDASE"/>
    <property type="match status" value="1"/>
</dbReference>
<dbReference type="InterPro" id="IPR050281">
    <property type="entry name" value="Flavin_monoamine_oxidase"/>
</dbReference>
<dbReference type="PROSITE" id="PS51318">
    <property type="entry name" value="TAT"/>
    <property type="match status" value="1"/>
</dbReference>
<organism evidence="2 3">
    <name type="scientific">Vallicoccus soli</name>
    <dbReference type="NCBI Taxonomy" id="2339232"/>
    <lineage>
        <taxon>Bacteria</taxon>
        <taxon>Bacillati</taxon>
        <taxon>Actinomycetota</taxon>
        <taxon>Actinomycetes</taxon>
        <taxon>Motilibacterales</taxon>
        <taxon>Vallicoccaceae</taxon>
        <taxon>Vallicoccus</taxon>
    </lineage>
</organism>
<dbReference type="Pfam" id="PF01593">
    <property type="entry name" value="Amino_oxidase"/>
    <property type="match status" value="1"/>
</dbReference>
<dbReference type="GO" id="GO:0001716">
    <property type="term" value="F:L-amino-acid oxidase activity"/>
    <property type="evidence" value="ECO:0007669"/>
    <property type="project" value="TreeGrafter"/>
</dbReference>
<reference evidence="2 3" key="1">
    <citation type="submission" date="2018-09" db="EMBL/GenBank/DDBJ databases">
        <title>YIM 75000 draft genome.</title>
        <authorList>
            <person name="Tang S."/>
            <person name="Feng Y."/>
        </authorList>
    </citation>
    <scope>NUCLEOTIDE SEQUENCE [LARGE SCALE GENOMIC DNA]</scope>
    <source>
        <strain evidence="2 3">YIM 75000</strain>
    </source>
</reference>
<feature type="domain" description="Amine oxidase" evidence="1">
    <location>
        <begin position="67"/>
        <end position="518"/>
    </location>
</feature>
<accession>A0A3A3YX23</accession>
<dbReference type="RefSeq" id="WP_119950688.1">
    <property type="nucleotide sequence ID" value="NZ_QZEZ01000005.1"/>
</dbReference>
<dbReference type="PANTHER" id="PTHR10742:SF342">
    <property type="entry name" value="AMINE OXIDASE"/>
    <property type="match status" value="1"/>
</dbReference>
<evidence type="ECO:0000313" key="2">
    <source>
        <dbReference type="EMBL" id="RJK95335.1"/>
    </source>
</evidence>
<dbReference type="InterPro" id="IPR036188">
    <property type="entry name" value="FAD/NAD-bd_sf"/>
</dbReference>
<proteinExistence type="predicted"/>
<dbReference type="OrthoDB" id="337830at2"/>
<sequence length="529" mass="57204">MAVTRRQFLQRVGVAGGAGVMYGTMGALGFAPAGAAAATPAFTPPKASDFTLTGRSRKKVVVLGAGIAGLTTAYELGKAGYDITVLEARHRPGGRNWTVRGGTKETELDGRTQRSTFAEGQYMNAGPARLPQHHVTMDYCRELGVPLEVFTNSNAQAWIYDSVSGTKVRWREAKADTYGYVSELLAKATDKGALDAELTGEDQERLIAFLRSFGAIGDAASGYAYTGSGRRGYTTDPGAGLQDGEYAAPPSVADVLARGAGRYFSFEMGWDQAMLMFQPVGGMDRIAYAFEAAVEARSTIRYGAEVQSVMNTQDGVEVTYVDGATTRTVTADFCVCAVPPHIAARFRTNLPPGVQESLAYAVPASTGKIGLQYGRRWWEEDEDLYGGITNTDLDVSTIWYPSYGYNGRRGTVVGYYNFGANADAYAALPHRGRLQKALAQGRKVHGPVYGKDIESTFSVAWSKIRYSEGGWVGWPDQTGREYRRLLRPSGNVYFAGDHLSHYIAWQAGAILSARDVVTHLHTRVMGAPA</sequence>
<dbReference type="InterPro" id="IPR002937">
    <property type="entry name" value="Amino_oxidase"/>
</dbReference>